<feature type="transmembrane region" description="Helical" evidence="1">
    <location>
        <begin position="70"/>
        <end position="91"/>
    </location>
</feature>
<keyword evidence="1" id="KW-1133">Transmembrane helix</keyword>
<keyword evidence="1" id="KW-0812">Transmembrane</keyword>
<dbReference type="EMBL" id="CP020100">
    <property type="protein sequence ID" value="AQZ94926.1"/>
    <property type="molecule type" value="Genomic_DNA"/>
</dbReference>
<accession>A0A1V0B4R0</accession>
<dbReference type="Proteomes" id="UP000243488">
    <property type="component" value="Chromosome"/>
</dbReference>
<evidence type="ECO:0000313" key="3">
    <source>
        <dbReference type="Proteomes" id="UP000243488"/>
    </source>
</evidence>
<evidence type="ECO:0000313" key="2">
    <source>
        <dbReference type="EMBL" id="AQZ94926.1"/>
    </source>
</evidence>
<dbReference type="RefSeq" id="WP_080049779.1">
    <property type="nucleotide sequence ID" value="NZ_CP020100.1"/>
</dbReference>
<feature type="transmembrane region" description="Helical" evidence="1">
    <location>
        <begin position="183"/>
        <end position="201"/>
    </location>
</feature>
<feature type="transmembrane region" description="Helical" evidence="1">
    <location>
        <begin position="124"/>
        <end position="143"/>
    </location>
</feature>
<feature type="transmembrane region" description="Helical" evidence="1">
    <location>
        <begin position="34"/>
        <end position="58"/>
    </location>
</feature>
<dbReference type="KEGG" id="ppha:BVH74_09275"/>
<feature type="transmembrane region" description="Helical" evidence="1">
    <location>
        <begin position="98"/>
        <end position="118"/>
    </location>
</feature>
<sequence>MIAISYLLLTLFLAGLSLWLWPRRVGRHTGARGALNAGLVALLLAALSSLLLTLGQWGASGTAMADAQRIFGLAAQHLSLPLLGLVSVYLARGLRWKPMIWGQVILGLMACFELSRYLGWQPGYHWLVNLLGAAGLLASAVLYLGRDKRIAGLCLIAPVSLIAPALLSQQLPLTALLSAEASASWLLPGFVAAALAVGLLAEQAHNSDNACPSNDSTTAPR</sequence>
<dbReference type="AlphaFoldDB" id="A0A1V0B4R0"/>
<keyword evidence="1" id="KW-0472">Membrane</keyword>
<feature type="transmembrane region" description="Helical" evidence="1">
    <location>
        <begin position="150"/>
        <end position="171"/>
    </location>
</feature>
<feature type="transmembrane region" description="Helical" evidence="1">
    <location>
        <begin position="6"/>
        <end position="22"/>
    </location>
</feature>
<proteinExistence type="predicted"/>
<reference evidence="2 3" key="1">
    <citation type="submission" date="2017-03" db="EMBL/GenBank/DDBJ databases">
        <title>Complete genome sequence of the novel DNRA strain Pseudomonas sp. S-6-2 isolated from Chinese polluted river sediment. Journal of Biotechnology.</title>
        <authorList>
            <person name="Li J."/>
            <person name="Xiang F."/>
            <person name="Wang L."/>
            <person name="Xi L."/>
            <person name="Liu J."/>
        </authorList>
    </citation>
    <scope>NUCLEOTIDE SEQUENCE [LARGE SCALE GENOMIC DNA]</scope>
    <source>
        <strain evidence="2 3">S-6-2</strain>
    </source>
</reference>
<organism evidence="2 3">
    <name type="scientific">Halopseudomonas phragmitis</name>
    <dbReference type="NCBI Taxonomy" id="1931241"/>
    <lineage>
        <taxon>Bacteria</taxon>
        <taxon>Pseudomonadati</taxon>
        <taxon>Pseudomonadota</taxon>
        <taxon>Gammaproteobacteria</taxon>
        <taxon>Pseudomonadales</taxon>
        <taxon>Pseudomonadaceae</taxon>
        <taxon>Halopseudomonas</taxon>
    </lineage>
</organism>
<evidence type="ECO:0000256" key="1">
    <source>
        <dbReference type="SAM" id="Phobius"/>
    </source>
</evidence>
<dbReference type="STRING" id="1931241.BVH74_09275"/>
<name>A0A1V0B4R0_9GAMM</name>
<protein>
    <submittedName>
        <fullName evidence="2">Uncharacterized protein</fullName>
    </submittedName>
</protein>
<gene>
    <name evidence="2" type="ORF">BVH74_09275</name>
</gene>
<keyword evidence="3" id="KW-1185">Reference proteome</keyword>